<gene>
    <name evidence="1" type="ORF">ACFOMD_06660</name>
</gene>
<dbReference type="EMBL" id="JBHRXV010000004">
    <property type="protein sequence ID" value="MFC3712243.1"/>
    <property type="molecule type" value="Genomic_DNA"/>
</dbReference>
<dbReference type="RefSeq" id="WP_380858733.1">
    <property type="nucleotide sequence ID" value="NZ_JBHRXV010000004.1"/>
</dbReference>
<evidence type="ECO:0000313" key="2">
    <source>
        <dbReference type="Proteomes" id="UP001595615"/>
    </source>
</evidence>
<dbReference type="Gene3D" id="3.40.50.300">
    <property type="entry name" value="P-loop containing nucleotide triphosphate hydrolases"/>
    <property type="match status" value="1"/>
</dbReference>
<proteinExistence type="predicted"/>
<dbReference type="InterPro" id="IPR027417">
    <property type="entry name" value="P-loop_NTPase"/>
</dbReference>
<evidence type="ECO:0000313" key="1">
    <source>
        <dbReference type="EMBL" id="MFC3712243.1"/>
    </source>
</evidence>
<comment type="caution">
    <text evidence="1">The sequence shown here is derived from an EMBL/GenBank/DDBJ whole genome shotgun (WGS) entry which is preliminary data.</text>
</comment>
<sequence>MASSPDTLIAAVAREAQWLPHRYDPGEDAIHFRRTPRAEHRAATFLTDDYLPAGDAPMVLRRTDVMATATRPAPLHFIFHSAFCCSTLLARAFDIEGKAMGLKEPYILNDLVGWAHRGAQPAPAAQVLDDALTLLARPFGNGETLVMKPSNVANAFAPAMLTMRPQANALLLYAPLRDYLNSIARKGMDGRLWVRDLLVKLLKDRLIDLGFDGEAYLRHTDLQAAAVGWLAQHALFGRLVARFGPDRVRTLSSEQVTARPRETMAALSALFGVALDEAALDAVVAGPAFTRHSKSEAAFGGDDRAAEQREADTRFGDEIEKVAAWAEAVAANAGVAIDPGAPLLG</sequence>
<dbReference type="Proteomes" id="UP001595615">
    <property type="component" value="Unassembled WGS sequence"/>
</dbReference>
<protein>
    <submittedName>
        <fullName evidence="1">Uncharacterized protein</fullName>
    </submittedName>
</protein>
<reference evidence="2" key="1">
    <citation type="journal article" date="2019" name="Int. J. Syst. Evol. Microbiol.">
        <title>The Global Catalogue of Microorganisms (GCM) 10K type strain sequencing project: providing services to taxonomists for standard genome sequencing and annotation.</title>
        <authorList>
            <consortium name="The Broad Institute Genomics Platform"/>
            <consortium name="The Broad Institute Genome Sequencing Center for Infectious Disease"/>
            <person name="Wu L."/>
            <person name="Ma J."/>
        </authorList>
    </citation>
    <scope>NUCLEOTIDE SEQUENCE [LARGE SCALE GENOMIC DNA]</scope>
    <source>
        <strain evidence="2">KCTC 42644</strain>
    </source>
</reference>
<organism evidence="1 2">
    <name type="scientific">Sphingoaurantiacus capsulatus</name>
    <dbReference type="NCBI Taxonomy" id="1771310"/>
    <lineage>
        <taxon>Bacteria</taxon>
        <taxon>Pseudomonadati</taxon>
        <taxon>Pseudomonadota</taxon>
        <taxon>Alphaproteobacteria</taxon>
        <taxon>Sphingomonadales</taxon>
        <taxon>Sphingosinicellaceae</taxon>
        <taxon>Sphingoaurantiacus</taxon>
    </lineage>
</organism>
<keyword evidence="2" id="KW-1185">Reference proteome</keyword>
<name>A0ABV7XAH2_9SPHN</name>
<dbReference type="SUPFAM" id="SSF52540">
    <property type="entry name" value="P-loop containing nucleoside triphosphate hydrolases"/>
    <property type="match status" value="1"/>
</dbReference>
<accession>A0ABV7XAH2</accession>